<organism evidence="1 2">
    <name type="scientific">Mucilaginibacter frigoritolerans</name>
    <dbReference type="NCBI Taxonomy" id="652788"/>
    <lineage>
        <taxon>Bacteria</taxon>
        <taxon>Pseudomonadati</taxon>
        <taxon>Bacteroidota</taxon>
        <taxon>Sphingobacteriia</taxon>
        <taxon>Sphingobacteriales</taxon>
        <taxon>Sphingobacteriaceae</taxon>
        <taxon>Mucilaginibacter</taxon>
    </lineage>
</organism>
<reference evidence="1 2" key="1">
    <citation type="submission" date="2019-07" db="EMBL/GenBank/DDBJ databases">
        <title>Genomic Encyclopedia of Archaeal and Bacterial Type Strains, Phase II (KMG-II): from individual species to whole genera.</title>
        <authorList>
            <person name="Goeker M."/>
        </authorList>
    </citation>
    <scope>NUCLEOTIDE SEQUENCE [LARGE SCALE GENOMIC DNA]</scope>
    <source>
        <strain evidence="1 2">ATCC BAA-1854</strain>
    </source>
</reference>
<name>A0A562U9H5_9SPHI</name>
<dbReference type="EMBL" id="VLLI01000003">
    <property type="protein sequence ID" value="TWJ02428.1"/>
    <property type="molecule type" value="Genomic_DNA"/>
</dbReference>
<proteinExistence type="predicted"/>
<comment type="caution">
    <text evidence="1">The sequence shown here is derived from an EMBL/GenBank/DDBJ whole genome shotgun (WGS) entry which is preliminary data.</text>
</comment>
<keyword evidence="2" id="KW-1185">Reference proteome</keyword>
<evidence type="ECO:0000313" key="2">
    <source>
        <dbReference type="Proteomes" id="UP000317010"/>
    </source>
</evidence>
<sequence>MITSKGKWRIEIIGGVDNGGVAQNNWGVILTDMPASLQYIGFMNEKPPYKLIITYGDPDEGAVSIYKKQ</sequence>
<accession>A0A562U9H5</accession>
<dbReference type="Proteomes" id="UP000317010">
    <property type="component" value="Unassembled WGS sequence"/>
</dbReference>
<protein>
    <submittedName>
        <fullName evidence="1">Uncharacterized protein</fullName>
    </submittedName>
</protein>
<dbReference type="AlphaFoldDB" id="A0A562U9H5"/>
<evidence type="ECO:0000313" key="1">
    <source>
        <dbReference type="EMBL" id="TWJ02428.1"/>
    </source>
</evidence>
<gene>
    <name evidence="1" type="ORF">JN11_01400</name>
</gene>